<keyword evidence="5 8" id="KW-1133">Transmembrane helix</keyword>
<feature type="compositionally biased region" description="Polar residues" evidence="7">
    <location>
        <begin position="1120"/>
        <end position="1133"/>
    </location>
</feature>
<feature type="region of interest" description="Disordered" evidence="7">
    <location>
        <begin position="348"/>
        <end position="371"/>
    </location>
</feature>
<keyword evidence="6 8" id="KW-0472">Membrane</keyword>
<evidence type="ECO:0000256" key="1">
    <source>
        <dbReference type="ARBA" id="ARBA00004141"/>
    </source>
</evidence>
<feature type="compositionally biased region" description="Basic and acidic residues" evidence="7">
    <location>
        <begin position="1206"/>
        <end position="1218"/>
    </location>
</feature>
<dbReference type="Proteomes" id="UP000650833">
    <property type="component" value="Unassembled WGS sequence"/>
</dbReference>
<keyword evidence="4 8" id="KW-0812">Transmembrane</keyword>
<evidence type="ECO:0000256" key="4">
    <source>
        <dbReference type="ARBA" id="ARBA00022692"/>
    </source>
</evidence>
<feature type="transmembrane region" description="Helical" evidence="8">
    <location>
        <begin position="165"/>
        <end position="184"/>
    </location>
</feature>
<feature type="region of interest" description="Disordered" evidence="7">
    <location>
        <begin position="1009"/>
        <end position="1031"/>
    </location>
</feature>
<comment type="subcellular location">
    <subcellularLocation>
        <location evidence="1">Membrane</location>
        <topology evidence="1">Multi-pass membrane protein</topology>
    </subcellularLocation>
</comment>
<proteinExistence type="inferred from homology"/>
<dbReference type="InterPro" id="IPR032880">
    <property type="entry name" value="CSC1/OSCA1-like_N"/>
</dbReference>
<feature type="domain" description="CSC1/OSCA1-like cytosolic" evidence="11">
    <location>
        <begin position="255"/>
        <end position="498"/>
    </location>
</feature>
<dbReference type="OrthoDB" id="1689567at2759"/>
<keyword evidence="3" id="KW-0813">Transport</keyword>
<evidence type="ECO:0000313" key="12">
    <source>
        <dbReference type="EMBL" id="KAG2189947.1"/>
    </source>
</evidence>
<feature type="transmembrane region" description="Helical" evidence="8">
    <location>
        <begin position="723"/>
        <end position="742"/>
    </location>
</feature>
<evidence type="ECO:0000256" key="2">
    <source>
        <dbReference type="ARBA" id="ARBA00007779"/>
    </source>
</evidence>
<dbReference type="GO" id="GO:0005227">
    <property type="term" value="F:calcium-activated cation channel activity"/>
    <property type="evidence" value="ECO:0007669"/>
    <property type="project" value="InterPro"/>
</dbReference>
<evidence type="ECO:0000313" key="13">
    <source>
        <dbReference type="Proteomes" id="UP000650833"/>
    </source>
</evidence>
<feature type="compositionally biased region" description="Acidic residues" evidence="7">
    <location>
        <begin position="354"/>
        <end position="366"/>
    </location>
</feature>
<evidence type="ECO:0000259" key="9">
    <source>
        <dbReference type="Pfam" id="PF02714"/>
    </source>
</evidence>
<dbReference type="AlphaFoldDB" id="A0A8H7QC73"/>
<dbReference type="GO" id="GO:0005886">
    <property type="term" value="C:plasma membrane"/>
    <property type="evidence" value="ECO:0007669"/>
    <property type="project" value="TreeGrafter"/>
</dbReference>
<gene>
    <name evidence="12" type="ORF">INT46_005350</name>
</gene>
<dbReference type="PANTHER" id="PTHR13018:SF5">
    <property type="entry name" value="RE44586P"/>
    <property type="match status" value="1"/>
</dbReference>
<protein>
    <recommendedName>
        <fullName evidence="14">DUF221-domain-containing protein</fullName>
    </recommendedName>
</protein>
<feature type="transmembrane region" description="Helical" evidence="8">
    <location>
        <begin position="698"/>
        <end position="717"/>
    </location>
</feature>
<name>A0A8H7QC73_9FUNG</name>
<comment type="similarity">
    <text evidence="2">Belongs to the CSC1 (TC 1.A.17) family.</text>
</comment>
<dbReference type="Pfam" id="PF14703">
    <property type="entry name" value="PHM7_cyt"/>
    <property type="match status" value="1"/>
</dbReference>
<dbReference type="InterPro" id="IPR003864">
    <property type="entry name" value="CSC1/OSCA1-like_7TM"/>
</dbReference>
<comment type="caution">
    <text evidence="12">The sequence shown here is derived from an EMBL/GenBank/DDBJ whole genome shotgun (WGS) entry which is preliminary data.</text>
</comment>
<evidence type="ECO:0000259" key="11">
    <source>
        <dbReference type="Pfam" id="PF14703"/>
    </source>
</evidence>
<accession>A0A8H7QC73</accession>
<feature type="transmembrane region" description="Helical" evidence="8">
    <location>
        <begin position="652"/>
        <end position="677"/>
    </location>
</feature>
<dbReference type="Pfam" id="PF13967">
    <property type="entry name" value="RSN1_TM"/>
    <property type="match status" value="1"/>
</dbReference>
<feature type="compositionally biased region" description="Basic and acidic residues" evidence="7">
    <location>
        <begin position="1077"/>
        <end position="1101"/>
    </location>
</feature>
<feature type="transmembrane region" description="Helical" evidence="8">
    <location>
        <begin position="763"/>
        <end position="783"/>
    </location>
</feature>
<keyword evidence="13" id="KW-1185">Reference proteome</keyword>
<feature type="domain" description="CSC1/OSCA1-like 7TM region" evidence="9">
    <location>
        <begin position="510"/>
        <end position="783"/>
    </location>
</feature>
<dbReference type="EMBL" id="JAEPRC010001114">
    <property type="protein sequence ID" value="KAG2189947.1"/>
    <property type="molecule type" value="Genomic_DNA"/>
</dbReference>
<dbReference type="InterPro" id="IPR045122">
    <property type="entry name" value="Csc1-like"/>
</dbReference>
<evidence type="ECO:0000256" key="3">
    <source>
        <dbReference type="ARBA" id="ARBA00022448"/>
    </source>
</evidence>
<feature type="transmembrane region" description="Helical" evidence="8">
    <location>
        <begin position="561"/>
        <end position="585"/>
    </location>
</feature>
<feature type="region of interest" description="Disordered" evidence="7">
    <location>
        <begin position="831"/>
        <end position="857"/>
    </location>
</feature>
<organism evidence="12 13">
    <name type="scientific">Mucor plumbeus</name>
    <dbReference type="NCBI Taxonomy" id="97098"/>
    <lineage>
        <taxon>Eukaryota</taxon>
        <taxon>Fungi</taxon>
        <taxon>Fungi incertae sedis</taxon>
        <taxon>Mucoromycota</taxon>
        <taxon>Mucoromycotina</taxon>
        <taxon>Mucoromycetes</taxon>
        <taxon>Mucorales</taxon>
        <taxon>Mucorineae</taxon>
        <taxon>Mucoraceae</taxon>
        <taxon>Mucor</taxon>
    </lineage>
</organism>
<evidence type="ECO:0000256" key="8">
    <source>
        <dbReference type="SAM" id="Phobius"/>
    </source>
</evidence>
<evidence type="ECO:0000256" key="6">
    <source>
        <dbReference type="ARBA" id="ARBA00023136"/>
    </source>
</evidence>
<reference evidence="12" key="1">
    <citation type="submission" date="2020-12" db="EMBL/GenBank/DDBJ databases">
        <title>Metabolic potential, ecology and presence of endohyphal bacteria is reflected in genomic diversity of Mucoromycotina.</title>
        <authorList>
            <person name="Muszewska A."/>
            <person name="Okrasinska A."/>
            <person name="Steczkiewicz K."/>
            <person name="Drgas O."/>
            <person name="Orlowska M."/>
            <person name="Perlinska-Lenart U."/>
            <person name="Aleksandrzak-Piekarczyk T."/>
            <person name="Szatraj K."/>
            <person name="Zielenkiewicz U."/>
            <person name="Pilsyk S."/>
            <person name="Malc E."/>
            <person name="Mieczkowski P."/>
            <person name="Kruszewska J.S."/>
            <person name="Biernat P."/>
            <person name="Pawlowska J."/>
        </authorList>
    </citation>
    <scope>NUCLEOTIDE SEQUENCE</scope>
    <source>
        <strain evidence="12">CBS 226.32</strain>
    </source>
</reference>
<feature type="compositionally biased region" description="Acidic residues" evidence="7">
    <location>
        <begin position="835"/>
        <end position="855"/>
    </location>
</feature>
<feature type="region of interest" description="Disordered" evidence="7">
    <location>
        <begin position="1074"/>
        <end position="1133"/>
    </location>
</feature>
<feature type="transmembrane region" description="Helical" evidence="8">
    <location>
        <begin position="512"/>
        <end position="541"/>
    </location>
</feature>
<sequence length="1218" mass="137073">MSVTLEPTSSMITGSLSSIISPTASSNIPSIIASTTSSQFTSVTTTSTSSSEASTTACVSTGFDYCFNGLNYLNDAKHAPNIGSQFSICNKVIIIDSRSVLVFKTLNRIPVLFSPRANMKRHKPPELPKSLFGWIWPLLKINDEEMLANVGLDALLMLKFVTMGIKIFGVCTIFGLVVFIPITMTSDYSHLGNTTTALDRVSISVIESDSNKIIAYLVFAYVFTFITFYFLNQNYNDYIYLRAKYLLKQSKSMVSRSVIVTGIPNHLRSDHALADYYENLGIGPVESCYVVRTVHRLNTMIKKRAQALINLEEAYAKYWGNPCRIPGYDPDRILDDVDMYKKVLDLAEKRPDSSSDEEEEDADNLDENEKPEGSFTLKVKKLKKKKKLGNTTFFKGLVEPMNIKKATKSKRPTVRVGGFLGVGGKKVDSIEYYTKLFDDLDKIVMDRRSSPNFEMTNVAFVTFESMSSAVTASQIAISPEPFMCRTSMACEPRDVLWSAIAIRGRERILREAIIWTITVLICLTWSVPVTAISSLLSIATIKKLNASLGARMESIEAVSLIFGSFIPPLILNIFTSILPLFFDTMGYYQGLRSRSAVAESTLSKQYFFLIFFTLIFYSVVGTTLITLVNMITSDPQEIPKLLANVLPTLAPFFINYTILQGFLIMPLNMLLLGAIIVRGFKHLFICSTPREHAENRAPWAFNYGIGYPAPLLVFAIVFEYSLICPLVLLFGTLYFCITYIVYKYQFLYVYFRPYEAAGKLWTMVIPRIIFTLVLFQLTMMGLFLIRGDYVLSGLIVPLIFFTFLFRYILSRAYSQNAHNLPMQLLRDNLQKLPNSDDEDSDEDDSSSDERVEDEAEKQVRLIEEKKAEEQKKNEVRSRWKKAALSAVNSTPKTDSKSTIIRPRHRKVVLDEDDYEATPDRLTDYRQPPMQLNPGLLDAGLKKYGNPLLVGYLPQLWLPVKLPVKGEEAYRPPVGRRKSDFFHNHQAGSGGNLAQHLAEILRKVEHENKAADDANAIPASSSTPKGKTDQEHQDTLILESRKAAHNNAASIVTGKPAHSKINVLRSMFKRGQIKKSNVKIEHTPAEDFRLQHLKDQQNKTDDDTLDQVERGAITEPHRQDSGGSSEGNTDSVKSTARSLHQVYYHHPERRHSHAFNNNFLMPKHRVEMKHSGLSSPAILPPPPTTVTEDNEEAAHTISRPDTQNSRKSSDPLIKKGDIM</sequence>
<evidence type="ECO:0000259" key="10">
    <source>
        <dbReference type="Pfam" id="PF13967"/>
    </source>
</evidence>
<dbReference type="PANTHER" id="PTHR13018">
    <property type="entry name" value="PROBABLE MEMBRANE PROTEIN DUF221-RELATED"/>
    <property type="match status" value="1"/>
</dbReference>
<dbReference type="Pfam" id="PF02714">
    <property type="entry name" value="RSN1_7TM"/>
    <property type="match status" value="1"/>
</dbReference>
<evidence type="ECO:0000256" key="7">
    <source>
        <dbReference type="SAM" id="MobiDB-lite"/>
    </source>
</evidence>
<feature type="domain" description="CSC1/OSCA1-like N-terminal transmembrane" evidence="10">
    <location>
        <begin position="103"/>
        <end position="233"/>
    </location>
</feature>
<feature type="transmembrane region" description="Helical" evidence="8">
    <location>
        <begin position="606"/>
        <end position="632"/>
    </location>
</feature>
<feature type="region of interest" description="Disordered" evidence="7">
    <location>
        <begin position="1169"/>
        <end position="1218"/>
    </location>
</feature>
<dbReference type="InterPro" id="IPR027815">
    <property type="entry name" value="CSC1/OSCA1-like_cyt"/>
</dbReference>
<feature type="transmembrane region" description="Helical" evidence="8">
    <location>
        <begin position="789"/>
        <end position="809"/>
    </location>
</feature>
<evidence type="ECO:0008006" key="14">
    <source>
        <dbReference type="Google" id="ProtNLM"/>
    </source>
</evidence>
<evidence type="ECO:0000256" key="5">
    <source>
        <dbReference type="ARBA" id="ARBA00022989"/>
    </source>
</evidence>
<feature type="transmembrane region" description="Helical" evidence="8">
    <location>
        <begin position="213"/>
        <end position="232"/>
    </location>
</feature>